<dbReference type="EMBL" id="BMHQ01000002">
    <property type="protein sequence ID" value="GGE08068.1"/>
    <property type="molecule type" value="Genomic_DNA"/>
</dbReference>
<sequence length="102" mass="11096">MASKAKSVTKEKPSAQESAWKHVAWFVVMMILTAISFVLVGTGQMGTSMLIPAILILAALQVVIQLFTFMHLSERGSFFPLFFMGGGILVAATAIVAMLYWV</sequence>
<reference evidence="7" key="1">
    <citation type="journal article" date="2014" name="Int. J. Syst. Evol. Microbiol.">
        <title>Complete genome sequence of Corynebacterium casei LMG S-19264T (=DSM 44701T), isolated from a smear-ripened cheese.</title>
        <authorList>
            <consortium name="US DOE Joint Genome Institute (JGI-PGF)"/>
            <person name="Walter F."/>
            <person name="Albersmeier A."/>
            <person name="Kalinowski J."/>
            <person name="Ruckert C."/>
        </authorList>
    </citation>
    <scope>NUCLEOTIDE SEQUENCE</scope>
    <source>
        <strain evidence="7">CGMCC 1.15179</strain>
    </source>
</reference>
<keyword evidence="3 6" id="KW-0812">Transmembrane</keyword>
<feature type="transmembrane region" description="Helical" evidence="6">
    <location>
        <begin position="23"/>
        <end position="43"/>
    </location>
</feature>
<evidence type="ECO:0000256" key="3">
    <source>
        <dbReference type="ARBA" id="ARBA00022692"/>
    </source>
</evidence>
<evidence type="ECO:0000256" key="2">
    <source>
        <dbReference type="ARBA" id="ARBA00022475"/>
    </source>
</evidence>
<evidence type="ECO:0000313" key="7">
    <source>
        <dbReference type="EMBL" id="GGE08068.1"/>
    </source>
</evidence>
<protein>
    <recommendedName>
        <fullName evidence="9">Cytochrome c oxidase subunit 4</fullName>
    </recommendedName>
</protein>
<evidence type="ECO:0000256" key="1">
    <source>
        <dbReference type="ARBA" id="ARBA00004651"/>
    </source>
</evidence>
<gene>
    <name evidence="7" type="ORF">GCM10011571_06640</name>
</gene>
<keyword evidence="2" id="KW-1003">Cell membrane</keyword>
<feature type="transmembrane region" description="Helical" evidence="6">
    <location>
        <begin position="49"/>
        <end position="69"/>
    </location>
</feature>
<accession>A0A8J2VGA7</accession>
<organism evidence="7 8">
    <name type="scientific">Marinithermofilum abyssi</name>
    <dbReference type="NCBI Taxonomy" id="1571185"/>
    <lineage>
        <taxon>Bacteria</taxon>
        <taxon>Bacillati</taxon>
        <taxon>Bacillota</taxon>
        <taxon>Bacilli</taxon>
        <taxon>Bacillales</taxon>
        <taxon>Thermoactinomycetaceae</taxon>
        <taxon>Marinithermofilum</taxon>
    </lineage>
</organism>
<evidence type="ECO:0000256" key="4">
    <source>
        <dbReference type="ARBA" id="ARBA00022989"/>
    </source>
</evidence>
<dbReference type="GO" id="GO:0005886">
    <property type="term" value="C:plasma membrane"/>
    <property type="evidence" value="ECO:0007669"/>
    <property type="project" value="UniProtKB-SubCell"/>
</dbReference>
<dbReference type="InterPro" id="IPR005171">
    <property type="entry name" value="Cyt_c_oxidase_su4_prok"/>
</dbReference>
<dbReference type="RefSeq" id="WP_188646489.1">
    <property type="nucleotide sequence ID" value="NZ_BMHQ01000002.1"/>
</dbReference>
<dbReference type="AlphaFoldDB" id="A0A8J2VGA7"/>
<dbReference type="Proteomes" id="UP000625210">
    <property type="component" value="Unassembled WGS sequence"/>
</dbReference>
<name>A0A8J2VGA7_9BACL</name>
<reference evidence="7" key="2">
    <citation type="submission" date="2020-09" db="EMBL/GenBank/DDBJ databases">
        <authorList>
            <person name="Sun Q."/>
            <person name="Zhou Y."/>
        </authorList>
    </citation>
    <scope>NUCLEOTIDE SEQUENCE</scope>
    <source>
        <strain evidence="7">CGMCC 1.15179</strain>
    </source>
</reference>
<evidence type="ECO:0000256" key="6">
    <source>
        <dbReference type="SAM" id="Phobius"/>
    </source>
</evidence>
<comment type="subcellular location">
    <subcellularLocation>
        <location evidence="1">Cell membrane</location>
        <topology evidence="1">Multi-pass membrane protein</topology>
    </subcellularLocation>
</comment>
<keyword evidence="5 6" id="KW-0472">Membrane</keyword>
<feature type="transmembrane region" description="Helical" evidence="6">
    <location>
        <begin position="81"/>
        <end position="101"/>
    </location>
</feature>
<comment type="caution">
    <text evidence="7">The sequence shown here is derived from an EMBL/GenBank/DDBJ whole genome shotgun (WGS) entry which is preliminary data.</text>
</comment>
<keyword evidence="4 6" id="KW-1133">Transmembrane helix</keyword>
<evidence type="ECO:0000313" key="8">
    <source>
        <dbReference type="Proteomes" id="UP000625210"/>
    </source>
</evidence>
<keyword evidence="8" id="KW-1185">Reference proteome</keyword>
<evidence type="ECO:0000256" key="5">
    <source>
        <dbReference type="ARBA" id="ARBA00023136"/>
    </source>
</evidence>
<proteinExistence type="predicted"/>
<evidence type="ECO:0008006" key="9">
    <source>
        <dbReference type="Google" id="ProtNLM"/>
    </source>
</evidence>
<dbReference type="Pfam" id="PF03626">
    <property type="entry name" value="COX4_pro"/>
    <property type="match status" value="1"/>
</dbReference>